<evidence type="ECO:0000256" key="3">
    <source>
        <dbReference type="SAM" id="MobiDB-lite"/>
    </source>
</evidence>
<dbReference type="GO" id="GO:0047372">
    <property type="term" value="F:monoacylglycerol lipase activity"/>
    <property type="evidence" value="ECO:0007669"/>
    <property type="project" value="TreeGrafter"/>
</dbReference>
<organism evidence="4">
    <name type="scientific">Strombidium inclinatum</name>
    <dbReference type="NCBI Taxonomy" id="197538"/>
    <lineage>
        <taxon>Eukaryota</taxon>
        <taxon>Sar</taxon>
        <taxon>Alveolata</taxon>
        <taxon>Ciliophora</taxon>
        <taxon>Intramacronucleata</taxon>
        <taxon>Spirotrichea</taxon>
        <taxon>Oligotrichia</taxon>
        <taxon>Strombidiidae</taxon>
        <taxon>Strombidium</taxon>
    </lineage>
</organism>
<dbReference type="InterPro" id="IPR050960">
    <property type="entry name" value="AB_hydrolase_4_sf"/>
</dbReference>
<dbReference type="Gene3D" id="3.40.50.1820">
    <property type="entry name" value="alpha/beta hydrolase"/>
    <property type="match status" value="1"/>
</dbReference>
<dbReference type="InterPro" id="IPR012020">
    <property type="entry name" value="ABHD4"/>
</dbReference>
<protein>
    <recommendedName>
        <fullName evidence="5">Serine aminopeptidase S33 domain-containing protein</fullName>
    </recommendedName>
</protein>
<evidence type="ECO:0000313" key="4">
    <source>
        <dbReference type="EMBL" id="CAE0330374.1"/>
    </source>
</evidence>
<feature type="active site" description="Charge relay system" evidence="2">
    <location>
        <position position="293"/>
    </location>
</feature>
<dbReference type="AlphaFoldDB" id="A0A7S3IQX3"/>
<feature type="active site" description="Charge relay system" evidence="2">
    <location>
        <position position="322"/>
    </location>
</feature>
<dbReference type="EMBL" id="HBIH01027463">
    <property type="protein sequence ID" value="CAE0330374.1"/>
    <property type="molecule type" value="Transcribed_RNA"/>
</dbReference>
<comment type="similarity">
    <text evidence="1">Belongs to the AB hydrolase superfamily. AB hydrolase 4 family.</text>
</comment>
<dbReference type="GO" id="GO:0034338">
    <property type="term" value="F:short-chain carboxylesterase activity"/>
    <property type="evidence" value="ECO:0007669"/>
    <property type="project" value="TreeGrafter"/>
</dbReference>
<dbReference type="PANTHER" id="PTHR10794">
    <property type="entry name" value="ABHYDROLASE DOMAIN-CONTAINING PROTEIN"/>
    <property type="match status" value="1"/>
</dbReference>
<sequence length="367" mass="41294">MEDGGSMSIDWLGWPQEKDPAAHYKVVLIWAGIGGGSQCDYVKHIAETLCVENKKGQGAKFICGVIHPRGCGMTEHTSPNPYDFTRVSDWQTSMDYIEAKAKDDPRILKDFSMYGVGISLGANQLVKYAGQCADLCKLKGVLIFNSPWDIYLAINLIRGTIFERFMIGSVQEGFMVRKPSGTMGKKQLLSDDGEIKFGLSQNEKENFAQMRDKFGLNFNQMLTASSWREFDEQMTSKCMTKSPVPGAEHKVPANLDDEPPRKSSVAEYYFESSAFNFIGQVKVPTLIVHAKDDPIVSRMCLPLESSVSNPNVLVAMTSRGAHVQYFRGKPWGDCATWREWVRGRLLPNDRWNSHVVRDYINYLDNNS</sequence>
<dbReference type="PANTHER" id="PTHR10794:SF63">
    <property type="entry name" value="ALPHA_BETA HYDROLASE 1, ISOFORM A"/>
    <property type="match status" value="1"/>
</dbReference>
<feature type="region of interest" description="Disordered" evidence="3">
    <location>
        <begin position="239"/>
        <end position="259"/>
    </location>
</feature>
<accession>A0A7S3IQX3</accession>
<proteinExistence type="inferred from homology"/>
<dbReference type="PIRSF" id="PIRSF005211">
    <property type="entry name" value="Ab_hydro_YheT"/>
    <property type="match status" value="1"/>
</dbReference>
<feature type="active site" description="Charge relay system" evidence="2">
    <location>
        <position position="119"/>
    </location>
</feature>
<reference evidence="4" key="1">
    <citation type="submission" date="2021-01" db="EMBL/GenBank/DDBJ databases">
        <authorList>
            <person name="Corre E."/>
            <person name="Pelletier E."/>
            <person name="Niang G."/>
            <person name="Scheremetjew M."/>
            <person name="Finn R."/>
            <person name="Kale V."/>
            <person name="Holt S."/>
            <person name="Cochrane G."/>
            <person name="Meng A."/>
            <person name="Brown T."/>
            <person name="Cohen L."/>
        </authorList>
    </citation>
    <scope>NUCLEOTIDE SEQUENCE</scope>
    <source>
        <strain evidence="4">S3</strain>
    </source>
</reference>
<dbReference type="InterPro" id="IPR029058">
    <property type="entry name" value="AB_hydrolase_fold"/>
</dbReference>
<evidence type="ECO:0000256" key="2">
    <source>
        <dbReference type="PIRSR" id="PIRSR005211-1"/>
    </source>
</evidence>
<dbReference type="SUPFAM" id="SSF53474">
    <property type="entry name" value="alpha/beta-Hydrolases"/>
    <property type="match status" value="1"/>
</dbReference>
<evidence type="ECO:0008006" key="5">
    <source>
        <dbReference type="Google" id="ProtNLM"/>
    </source>
</evidence>
<gene>
    <name evidence="4" type="ORF">SINC0208_LOCUS11006</name>
</gene>
<name>A0A7S3IQX3_9SPIT</name>
<evidence type="ECO:0000256" key="1">
    <source>
        <dbReference type="ARBA" id="ARBA00010884"/>
    </source>
</evidence>